<organism evidence="2 3">
    <name type="scientific">Treponema succinifaciens (strain ATCC 33096 / DSM 2489 / 6091)</name>
    <dbReference type="NCBI Taxonomy" id="869209"/>
    <lineage>
        <taxon>Bacteria</taxon>
        <taxon>Pseudomonadati</taxon>
        <taxon>Spirochaetota</taxon>
        <taxon>Spirochaetia</taxon>
        <taxon>Spirochaetales</taxon>
        <taxon>Treponemataceae</taxon>
        <taxon>Treponema</taxon>
    </lineage>
</organism>
<dbReference type="Gene3D" id="3.20.20.70">
    <property type="entry name" value="Aldolase class I"/>
    <property type="match status" value="1"/>
</dbReference>
<dbReference type="SUPFAM" id="SSF102114">
    <property type="entry name" value="Radical SAM enzymes"/>
    <property type="match status" value="1"/>
</dbReference>
<sequence length="540" mass="62141">MMKNLVFLYIDENSAHAFEKVFSEKSCFEKCLEWAADVSSLCGIVVACFEENKNTVETFASSFDKAKIKVVSKNFWNTAILIEEMLAQVSCFSADDVVYSSADRPFLDRELTSELLESHRKYISEYTFADGYPYGFSPEIINSGTLKILSAFASETHKELGELPVSNECIFNVMKADINSFEIESVIAPKDFRMLRFDFSCSQKRNFVACQKLYTNALKNEIPLTAKSLSELAENCTEVHQTLPAFYNIQISENCLANPFYNPYPKAFKNKFGFFPFEKENPNPKDMTLEKFNFLVEQISSFSEDAVIGLSAWGEPLLNKNFSEFVEIVLRYKNLSVLVETDGILVTEQLASKIFEISERAGKRKNGAENVTWIVSIDSFSEDMYNKIFSNGNFNSAVNSILALNKFFPTSVYPQFTRMNENEDELEKFYRFWHSKNSPSVGKVIIQKYNDFCKLLPSRKPADLSPLERNVCWHLKRDMTILCTGDVPLCRQFLFSSIGNVFDEGVENIWKKYFDEIKNQLEKKYGEKCKDCDEYYTFNF</sequence>
<dbReference type="CDD" id="cd21109">
    <property type="entry name" value="SPASM"/>
    <property type="match status" value="1"/>
</dbReference>
<dbReference type="PANTHER" id="PTHR11228:SF7">
    <property type="entry name" value="PQQA PEPTIDE CYCLASE"/>
    <property type="match status" value="1"/>
</dbReference>
<dbReference type="NCBIfam" id="TIGR04321">
    <property type="entry name" value="spiroSPASM"/>
    <property type="match status" value="1"/>
</dbReference>
<dbReference type="Proteomes" id="UP000006852">
    <property type="component" value="Chromosome"/>
</dbReference>
<reference evidence="3" key="2">
    <citation type="submission" date="2011-04" db="EMBL/GenBank/DDBJ databases">
        <title>The complete genome of chromosome of Treponema succinifaciens DSM 2489.</title>
        <authorList>
            <person name="Lucas S."/>
            <person name="Copeland A."/>
            <person name="Lapidus A."/>
            <person name="Bruce D."/>
            <person name="Goodwin L."/>
            <person name="Pitluck S."/>
            <person name="Peters L."/>
            <person name="Kyrpides N."/>
            <person name="Mavromatis K."/>
            <person name="Ivanova N."/>
            <person name="Ovchinnikova G."/>
            <person name="Teshima H."/>
            <person name="Detter J.C."/>
            <person name="Tapia R."/>
            <person name="Han C."/>
            <person name="Land M."/>
            <person name="Hauser L."/>
            <person name="Markowitz V."/>
            <person name="Cheng J.-F."/>
            <person name="Hugenholtz P."/>
            <person name="Woyke T."/>
            <person name="Wu D."/>
            <person name="Gronow S."/>
            <person name="Wellnitz S."/>
            <person name="Brambilla E."/>
            <person name="Klenk H.-P."/>
            <person name="Eisen J.A."/>
        </authorList>
    </citation>
    <scope>NUCLEOTIDE SEQUENCE [LARGE SCALE GENOMIC DNA]</scope>
    <source>
        <strain evidence="3">ATCC 33096 / DSM 2489 / 6091</strain>
    </source>
</reference>
<dbReference type="STRING" id="869209.Tresu_1174"/>
<dbReference type="PANTHER" id="PTHR11228">
    <property type="entry name" value="RADICAL SAM DOMAIN PROTEIN"/>
    <property type="match status" value="1"/>
</dbReference>
<protein>
    <submittedName>
        <fullName evidence="2">Radical SAM domain protein</fullName>
    </submittedName>
</protein>
<dbReference type="OrthoDB" id="335556at2"/>
<reference evidence="2 3" key="1">
    <citation type="journal article" date="2011" name="Stand. Genomic Sci.">
        <title>Complete genome sequence of Treponema succinifaciens type strain (6091).</title>
        <authorList>
            <person name="Han C."/>
            <person name="Gronow S."/>
            <person name="Teshima H."/>
            <person name="Lapidus A."/>
            <person name="Nolan M."/>
            <person name="Lucas S."/>
            <person name="Hammon N."/>
            <person name="Deshpande S."/>
            <person name="Cheng J.F."/>
            <person name="Zeytun A."/>
            <person name="Tapia R."/>
            <person name="Goodwin L."/>
            <person name="Pitluck S."/>
            <person name="Liolios K."/>
            <person name="Pagani I."/>
            <person name="Ivanova N."/>
            <person name="Mavromatis K."/>
            <person name="Mikhailova N."/>
            <person name="Huntemann M."/>
            <person name="Pati A."/>
            <person name="Chen A."/>
            <person name="Palaniappan K."/>
            <person name="Land M."/>
            <person name="Hauser L."/>
            <person name="Brambilla E.M."/>
            <person name="Rohde M."/>
            <person name="Goker M."/>
            <person name="Woyke T."/>
            <person name="Bristow J."/>
            <person name="Eisen J.A."/>
            <person name="Markowitz V."/>
            <person name="Hugenholtz P."/>
            <person name="Kyrpides N.C."/>
            <person name="Klenk H.P."/>
            <person name="Detter J.C."/>
        </authorList>
    </citation>
    <scope>NUCLEOTIDE SEQUENCE [LARGE SCALE GENOMIC DNA]</scope>
    <source>
        <strain evidence="3">ATCC 33096 / DSM 2489 / 6091</strain>
    </source>
</reference>
<dbReference type="InterPro" id="IPR058240">
    <property type="entry name" value="rSAM_sf"/>
</dbReference>
<dbReference type="InterPro" id="IPR013785">
    <property type="entry name" value="Aldolase_TIM"/>
</dbReference>
<dbReference type="AlphaFoldDB" id="F2NY65"/>
<accession>F2NY65</accession>
<dbReference type="Pfam" id="PF13186">
    <property type="entry name" value="SPASM"/>
    <property type="match status" value="1"/>
</dbReference>
<feature type="domain" description="4Fe4S-binding SPASM" evidence="1">
    <location>
        <begin position="472"/>
        <end position="533"/>
    </location>
</feature>
<dbReference type="CDD" id="cd01335">
    <property type="entry name" value="Radical_SAM"/>
    <property type="match status" value="1"/>
</dbReference>
<gene>
    <name evidence="2" type="ordered locus">Tresu_1174</name>
</gene>
<evidence type="ECO:0000313" key="2">
    <source>
        <dbReference type="EMBL" id="AEB14086.1"/>
    </source>
</evidence>
<evidence type="ECO:0000259" key="1">
    <source>
        <dbReference type="Pfam" id="PF13186"/>
    </source>
</evidence>
<dbReference type="eggNOG" id="COG0535">
    <property type="taxonomic scope" value="Bacteria"/>
</dbReference>
<dbReference type="HOGENOM" id="CLU_035710_0_0_12"/>
<dbReference type="KEGG" id="tsu:Tresu_1174"/>
<keyword evidence="3" id="KW-1185">Reference proteome</keyword>
<name>F2NY65_TRES6</name>
<proteinExistence type="predicted"/>
<evidence type="ECO:0000313" key="3">
    <source>
        <dbReference type="Proteomes" id="UP000006852"/>
    </source>
</evidence>
<dbReference type="InterPro" id="IPR027608">
    <property type="entry name" value="Spiro_SPASM"/>
</dbReference>
<dbReference type="InterPro" id="IPR050377">
    <property type="entry name" value="Radical_SAM_PqqE_MftC-like"/>
</dbReference>
<dbReference type="InterPro" id="IPR023885">
    <property type="entry name" value="4Fe4S-binding_SPASM_dom"/>
</dbReference>
<dbReference type="EMBL" id="CP002631">
    <property type="protein sequence ID" value="AEB14086.1"/>
    <property type="molecule type" value="Genomic_DNA"/>
</dbReference>